<evidence type="ECO:0000313" key="3">
    <source>
        <dbReference type="Proteomes" id="UP001152622"/>
    </source>
</evidence>
<feature type="region of interest" description="Disordered" evidence="1">
    <location>
        <begin position="24"/>
        <end position="147"/>
    </location>
</feature>
<organism evidence="2 3">
    <name type="scientific">Synaphobranchus kaupii</name>
    <name type="common">Kaup's arrowtooth eel</name>
    <dbReference type="NCBI Taxonomy" id="118154"/>
    <lineage>
        <taxon>Eukaryota</taxon>
        <taxon>Metazoa</taxon>
        <taxon>Chordata</taxon>
        <taxon>Craniata</taxon>
        <taxon>Vertebrata</taxon>
        <taxon>Euteleostomi</taxon>
        <taxon>Actinopterygii</taxon>
        <taxon>Neopterygii</taxon>
        <taxon>Teleostei</taxon>
        <taxon>Anguilliformes</taxon>
        <taxon>Synaphobranchidae</taxon>
        <taxon>Synaphobranchus</taxon>
    </lineage>
</organism>
<protein>
    <submittedName>
        <fullName evidence="2">Uncharacterized protein</fullName>
    </submittedName>
</protein>
<name>A0A9Q1J1I7_SYNKA</name>
<dbReference type="AlphaFoldDB" id="A0A9Q1J1I7"/>
<comment type="caution">
    <text evidence="2">The sequence shown here is derived from an EMBL/GenBank/DDBJ whole genome shotgun (WGS) entry which is preliminary data.</text>
</comment>
<dbReference type="EMBL" id="JAINUF010000004">
    <property type="protein sequence ID" value="KAJ8363379.1"/>
    <property type="molecule type" value="Genomic_DNA"/>
</dbReference>
<reference evidence="2" key="1">
    <citation type="journal article" date="2023" name="Science">
        <title>Genome structures resolve the early diversification of teleost fishes.</title>
        <authorList>
            <person name="Parey E."/>
            <person name="Louis A."/>
            <person name="Montfort J."/>
            <person name="Bouchez O."/>
            <person name="Roques C."/>
            <person name="Iampietro C."/>
            <person name="Lluch J."/>
            <person name="Castinel A."/>
            <person name="Donnadieu C."/>
            <person name="Desvignes T."/>
            <person name="Floi Bucao C."/>
            <person name="Jouanno E."/>
            <person name="Wen M."/>
            <person name="Mejri S."/>
            <person name="Dirks R."/>
            <person name="Jansen H."/>
            <person name="Henkel C."/>
            <person name="Chen W.J."/>
            <person name="Zahm M."/>
            <person name="Cabau C."/>
            <person name="Klopp C."/>
            <person name="Thompson A.W."/>
            <person name="Robinson-Rechavi M."/>
            <person name="Braasch I."/>
            <person name="Lecointre G."/>
            <person name="Bobe J."/>
            <person name="Postlethwait J.H."/>
            <person name="Berthelot C."/>
            <person name="Roest Crollius H."/>
            <person name="Guiguen Y."/>
        </authorList>
    </citation>
    <scope>NUCLEOTIDE SEQUENCE</scope>
    <source>
        <strain evidence="2">WJC10195</strain>
    </source>
</reference>
<proteinExistence type="predicted"/>
<feature type="compositionally biased region" description="Basic and acidic residues" evidence="1">
    <location>
        <begin position="43"/>
        <end position="52"/>
    </location>
</feature>
<sequence length="147" mass="16321">MESTTFLKLVCYSLVGHIADKHHGVAPQCTPKAPRSTRSSQRTQDHRGEPLRSRRFITDPAAVPGQDLPPQAVDRTQPARGPASADMTRLRRGPGIQGQRSPPRIADFGRRAETVDSNTWATAPPRGSLPLSCVSKDVREREERRHR</sequence>
<feature type="compositionally biased region" description="Basic and acidic residues" evidence="1">
    <location>
        <begin position="136"/>
        <end position="147"/>
    </location>
</feature>
<gene>
    <name evidence="2" type="ORF">SKAU_G00122100</name>
</gene>
<accession>A0A9Q1J1I7</accession>
<keyword evidence="3" id="KW-1185">Reference proteome</keyword>
<evidence type="ECO:0000256" key="1">
    <source>
        <dbReference type="SAM" id="MobiDB-lite"/>
    </source>
</evidence>
<dbReference type="Proteomes" id="UP001152622">
    <property type="component" value="Chromosome 4"/>
</dbReference>
<evidence type="ECO:0000313" key="2">
    <source>
        <dbReference type="EMBL" id="KAJ8363379.1"/>
    </source>
</evidence>